<protein>
    <submittedName>
        <fullName evidence="1">YjgF</fullName>
    </submittedName>
</protein>
<sequence length="140" mass="15729">MSAKQLQTWCTGGSAEHNRDNYNYTQVIRVGDVLHLSGQGGWDVDKFEIPFDITEQIDRAFHNVEVQLTGAGSSGWGDVFRVNSYHISLSDEVQARMVYNFKKYMPDHKATWTCVAVTRLGAERMAVEIEVQAYAPKVAA</sequence>
<evidence type="ECO:0000313" key="1">
    <source>
        <dbReference type="EMBL" id="ADE10095.1"/>
    </source>
</evidence>
<dbReference type="PANTHER" id="PTHR43857">
    <property type="entry name" value="BLR7761 PROTEIN"/>
    <property type="match status" value="1"/>
</dbReference>
<organism evidence="1">
    <name type="scientific">Tremella fuciformis</name>
    <dbReference type="NCBI Taxonomy" id="64657"/>
    <lineage>
        <taxon>Eukaryota</taxon>
        <taxon>Fungi</taxon>
        <taxon>Dikarya</taxon>
        <taxon>Basidiomycota</taxon>
        <taxon>Agaricomycotina</taxon>
        <taxon>Tremellomycetes</taxon>
        <taxon>Tremellales</taxon>
        <taxon>Tremellaceae</taxon>
        <taxon>Tremella</taxon>
    </lineage>
</organism>
<dbReference type="SUPFAM" id="SSF55298">
    <property type="entry name" value="YjgF-like"/>
    <property type="match status" value="1"/>
</dbReference>
<dbReference type="AlphaFoldDB" id="D5KY50"/>
<reference evidence="1" key="1">
    <citation type="submission" date="2010-02" db="EMBL/GenBank/DDBJ databases">
        <authorList>
            <person name="Xie B."/>
            <person name="Huang X."/>
            <person name="Deng Y."/>
        </authorList>
    </citation>
    <scope>NUCLEOTIDE SEQUENCE</scope>
</reference>
<dbReference type="Gene3D" id="3.30.1330.40">
    <property type="entry name" value="RutC-like"/>
    <property type="match status" value="1"/>
</dbReference>
<dbReference type="Pfam" id="PF01042">
    <property type="entry name" value="Ribonuc_L-PSP"/>
    <property type="match status" value="1"/>
</dbReference>
<dbReference type="EMBL" id="GU723650">
    <property type="protein sequence ID" value="ADE10095.1"/>
    <property type="molecule type" value="mRNA"/>
</dbReference>
<dbReference type="InterPro" id="IPR006175">
    <property type="entry name" value="YjgF/YER057c/UK114"/>
</dbReference>
<dbReference type="PANTHER" id="PTHR43857:SF1">
    <property type="entry name" value="YJGH FAMILY PROTEIN"/>
    <property type="match status" value="1"/>
</dbReference>
<proteinExistence type="evidence at transcript level"/>
<accession>D5KY50</accession>
<name>D5KY50_9TREE</name>
<dbReference type="InterPro" id="IPR035959">
    <property type="entry name" value="RutC-like_sf"/>
</dbReference>